<comment type="caution">
    <text evidence="8">The sequence shown here is derived from an EMBL/GenBank/DDBJ whole genome shotgun (WGS) entry which is preliminary data.</text>
</comment>
<feature type="domain" description="EamA" evidence="7">
    <location>
        <begin position="157"/>
        <end position="293"/>
    </location>
</feature>
<dbReference type="InterPro" id="IPR000620">
    <property type="entry name" value="EamA_dom"/>
</dbReference>
<keyword evidence="2" id="KW-1003">Cell membrane</keyword>
<dbReference type="InterPro" id="IPR037185">
    <property type="entry name" value="EmrE-like"/>
</dbReference>
<sequence>MSSTITKAYLELTFAMVIVGSSIVAGKIVISSFPVFLASGLRFALASALLVPFLYYREKGFPPLARQDLCILFLQSFAGAFLFNVFLLYGLRFTTATESGIITATTPAVIGVLSHLLLGERLAGNKYAGIILAGLGILAVSRGSMFPLPGGDTNPLLGNALVFGAVIGEALFTVLGKAESQKVSPLAMSAIMSLIAFALFLPFSLYEAIHFDFSRVPLQGWMLIAYYAVVVTAVSFPLWYGGVAKVPASTSGVFTGVLPVSAALFSYAVLNEPFRWPHLAGILCVLAGIAFIARERET</sequence>
<evidence type="ECO:0000256" key="6">
    <source>
        <dbReference type="SAM" id="Phobius"/>
    </source>
</evidence>
<keyword evidence="3 6" id="KW-0812">Transmembrane</keyword>
<dbReference type="AlphaFoldDB" id="A0A953M0V9"/>
<gene>
    <name evidence="8" type="ORF">K8I29_14155</name>
</gene>
<evidence type="ECO:0000256" key="5">
    <source>
        <dbReference type="ARBA" id="ARBA00023136"/>
    </source>
</evidence>
<evidence type="ECO:0000256" key="4">
    <source>
        <dbReference type="ARBA" id="ARBA00022989"/>
    </source>
</evidence>
<dbReference type="Pfam" id="PF00892">
    <property type="entry name" value="EamA"/>
    <property type="match status" value="2"/>
</dbReference>
<feature type="transmembrane region" description="Helical" evidence="6">
    <location>
        <begin position="101"/>
        <end position="118"/>
    </location>
</feature>
<reference evidence="8" key="1">
    <citation type="journal article" date="2021" name="bioRxiv">
        <title>Unraveling nitrogen, sulfur and carbon metabolic pathways and microbial community transcriptional responses to substrate deprivation and toxicity stresses in a bioreactor mimicking anoxic brackish coastal sediment conditions.</title>
        <authorList>
            <person name="Martins P.D."/>
            <person name="Echeveste M.J."/>
            <person name="Arshad A."/>
            <person name="Kurth J."/>
            <person name="Ouboter H."/>
            <person name="Jetten M.S.M."/>
            <person name="Welte C.U."/>
        </authorList>
    </citation>
    <scope>NUCLEOTIDE SEQUENCE</scope>
    <source>
        <strain evidence="8">MAG_39</strain>
    </source>
</reference>
<evidence type="ECO:0000259" key="7">
    <source>
        <dbReference type="Pfam" id="PF00892"/>
    </source>
</evidence>
<dbReference type="InterPro" id="IPR050638">
    <property type="entry name" value="AA-Vitamin_Transporters"/>
</dbReference>
<proteinExistence type="predicted"/>
<organism evidence="8 9">
    <name type="scientific">Candidatus Nitrobium versatile</name>
    <dbReference type="NCBI Taxonomy" id="2884831"/>
    <lineage>
        <taxon>Bacteria</taxon>
        <taxon>Pseudomonadati</taxon>
        <taxon>Nitrospirota</taxon>
        <taxon>Nitrospiria</taxon>
        <taxon>Nitrospirales</taxon>
        <taxon>Nitrospiraceae</taxon>
        <taxon>Candidatus Nitrobium</taxon>
    </lineage>
</organism>
<name>A0A953M0V9_9BACT</name>
<comment type="subcellular location">
    <subcellularLocation>
        <location evidence="1">Cell membrane</location>
        <topology evidence="1">Multi-pass membrane protein</topology>
    </subcellularLocation>
</comment>
<keyword evidence="5 6" id="KW-0472">Membrane</keyword>
<dbReference type="SUPFAM" id="SSF103481">
    <property type="entry name" value="Multidrug resistance efflux transporter EmrE"/>
    <property type="match status" value="2"/>
</dbReference>
<feature type="transmembrane region" description="Helical" evidence="6">
    <location>
        <begin position="252"/>
        <end position="270"/>
    </location>
</feature>
<feature type="transmembrane region" description="Helical" evidence="6">
    <location>
        <begin position="276"/>
        <end position="293"/>
    </location>
</feature>
<feature type="transmembrane region" description="Helical" evidence="6">
    <location>
        <begin position="36"/>
        <end position="57"/>
    </location>
</feature>
<feature type="transmembrane region" description="Helical" evidence="6">
    <location>
        <begin position="218"/>
        <end position="240"/>
    </location>
</feature>
<dbReference type="PANTHER" id="PTHR32322">
    <property type="entry name" value="INNER MEMBRANE TRANSPORTER"/>
    <property type="match status" value="1"/>
</dbReference>
<evidence type="ECO:0000256" key="1">
    <source>
        <dbReference type="ARBA" id="ARBA00004651"/>
    </source>
</evidence>
<keyword evidence="4 6" id="KW-1133">Transmembrane helix</keyword>
<evidence type="ECO:0000256" key="3">
    <source>
        <dbReference type="ARBA" id="ARBA00022692"/>
    </source>
</evidence>
<reference evidence="8" key="2">
    <citation type="submission" date="2021-08" db="EMBL/GenBank/DDBJ databases">
        <authorList>
            <person name="Dalcin Martins P."/>
        </authorList>
    </citation>
    <scope>NUCLEOTIDE SEQUENCE</scope>
    <source>
        <strain evidence="8">MAG_39</strain>
    </source>
</reference>
<feature type="transmembrane region" description="Helical" evidence="6">
    <location>
        <begin position="130"/>
        <end position="150"/>
    </location>
</feature>
<dbReference type="Proteomes" id="UP000705867">
    <property type="component" value="Unassembled WGS sequence"/>
</dbReference>
<feature type="transmembrane region" description="Helical" evidence="6">
    <location>
        <begin position="12"/>
        <end position="30"/>
    </location>
</feature>
<dbReference type="EMBL" id="JAIOIV010000110">
    <property type="protein sequence ID" value="MBZ0157339.1"/>
    <property type="molecule type" value="Genomic_DNA"/>
</dbReference>
<feature type="transmembrane region" description="Helical" evidence="6">
    <location>
        <begin position="69"/>
        <end position="89"/>
    </location>
</feature>
<dbReference type="PANTHER" id="PTHR32322:SF18">
    <property type="entry name" value="S-ADENOSYLMETHIONINE_S-ADENOSYLHOMOCYSTEINE TRANSPORTER"/>
    <property type="match status" value="1"/>
</dbReference>
<dbReference type="Gene3D" id="1.10.3730.20">
    <property type="match status" value="1"/>
</dbReference>
<feature type="domain" description="EamA" evidence="7">
    <location>
        <begin position="12"/>
        <end position="141"/>
    </location>
</feature>
<feature type="transmembrane region" description="Helical" evidence="6">
    <location>
        <begin position="156"/>
        <end position="174"/>
    </location>
</feature>
<evidence type="ECO:0000256" key="2">
    <source>
        <dbReference type="ARBA" id="ARBA00022475"/>
    </source>
</evidence>
<feature type="transmembrane region" description="Helical" evidence="6">
    <location>
        <begin position="186"/>
        <end position="206"/>
    </location>
</feature>
<evidence type="ECO:0000313" key="8">
    <source>
        <dbReference type="EMBL" id="MBZ0157339.1"/>
    </source>
</evidence>
<evidence type="ECO:0000313" key="9">
    <source>
        <dbReference type="Proteomes" id="UP000705867"/>
    </source>
</evidence>
<protein>
    <submittedName>
        <fullName evidence="8">DMT family transporter</fullName>
    </submittedName>
</protein>
<accession>A0A953M0V9</accession>
<dbReference type="GO" id="GO:0005886">
    <property type="term" value="C:plasma membrane"/>
    <property type="evidence" value="ECO:0007669"/>
    <property type="project" value="UniProtKB-SubCell"/>
</dbReference>